<accession>A0A7W7VKD0</accession>
<reference evidence="2 3" key="1">
    <citation type="submission" date="2020-08" db="EMBL/GenBank/DDBJ databases">
        <title>Genomic Encyclopedia of Type Strains, Phase III (KMG-III): the genomes of soil and plant-associated and newly described type strains.</title>
        <authorList>
            <person name="Whitman W."/>
        </authorList>
    </citation>
    <scope>NUCLEOTIDE SEQUENCE [LARGE SCALE GENOMIC DNA]</scope>
    <source>
        <strain evidence="2 3">CECT 8840</strain>
    </source>
</reference>
<proteinExistence type="predicted"/>
<dbReference type="Gene3D" id="3.40.50.720">
    <property type="entry name" value="NAD(P)-binding Rossmann-like Domain"/>
    <property type="match status" value="1"/>
</dbReference>
<dbReference type="InterPro" id="IPR036188">
    <property type="entry name" value="FAD/NAD-bd_sf"/>
</dbReference>
<feature type="region of interest" description="Disordered" evidence="1">
    <location>
        <begin position="17"/>
        <end position="56"/>
    </location>
</feature>
<evidence type="ECO:0000313" key="3">
    <source>
        <dbReference type="Proteomes" id="UP000552644"/>
    </source>
</evidence>
<name>A0A7W7VKD0_9ACTN</name>
<protein>
    <submittedName>
        <fullName evidence="2">Uncharacterized protein</fullName>
    </submittedName>
</protein>
<dbReference type="SUPFAM" id="SSF51905">
    <property type="entry name" value="FAD/NAD(P)-binding domain"/>
    <property type="match status" value="1"/>
</dbReference>
<comment type="caution">
    <text evidence="2">The sequence shown here is derived from an EMBL/GenBank/DDBJ whole genome shotgun (WGS) entry which is preliminary data.</text>
</comment>
<dbReference type="Proteomes" id="UP000552644">
    <property type="component" value="Unassembled WGS sequence"/>
</dbReference>
<dbReference type="RefSeq" id="WP_184711798.1">
    <property type="nucleotide sequence ID" value="NZ_JACHJP010000001.1"/>
</dbReference>
<evidence type="ECO:0000256" key="1">
    <source>
        <dbReference type="SAM" id="MobiDB-lite"/>
    </source>
</evidence>
<keyword evidence="3" id="KW-1185">Reference proteome</keyword>
<evidence type="ECO:0000313" key="2">
    <source>
        <dbReference type="EMBL" id="MBB4912960.1"/>
    </source>
</evidence>
<sequence length="287" mass="30686">MARRTLAPGVEIFSVTTGTVRQAADTTGRSEAEPRGRRRTGTGNGHAERRGGLAVPDESAKVTVLRTATGEFLPVQPEIGEDLDQLDPGTLRAFEDRGLLVEREPRYWPGPVAVVGGGAIALALSELLVRIGAEVHRVPTPDAALGCAAVTWCHDDHPPAEWAKADVLLTERSIAWQRCSVEGATAVIEPISLGPEDLTHTDVRARRLAASASPGHLQAYWSSERRRGPSPIGPAEAWFVAALLAADLEAWAARRTASRRLRMVDLISLTVTEQPILPLSAVSSGDV</sequence>
<gene>
    <name evidence="2" type="ORF">FHS44_000032</name>
</gene>
<dbReference type="AlphaFoldDB" id="A0A7W7VKD0"/>
<organism evidence="2 3">
    <name type="scientific">Streptosporangium saharense</name>
    <dbReference type="NCBI Taxonomy" id="1706840"/>
    <lineage>
        <taxon>Bacteria</taxon>
        <taxon>Bacillati</taxon>
        <taxon>Actinomycetota</taxon>
        <taxon>Actinomycetes</taxon>
        <taxon>Streptosporangiales</taxon>
        <taxon>Streptosporangiaceae</taxon>
        <taxon>Streptosporangium</taxon>
    </lineage>
</organism>
<feature type="compositionally biased region" description="Polar residues" evidence="1">
    <location>
        <begin position="17"/>
        <end position="27"/>
    </location>
</feature>
<dbReference type="EMBL" id="JACHJP010000001">
    <property type="protein sequence ID" value="MBB4912960.1"/>
    <property type="molecule type" value="Genomic_DNA"/>
</dbReference>